<dbReference type="SUPFAM" id="SSF54506">
    <property type="entry name" value="Diaminopimelate epimerase-like"/>
    <property type="match status" value="1"/>
</dbReference>
<sequence>MKPSEKRQHKYFIADVFTRETFSGNPLAVFPGGDGLSDADMQRIAREFNLSETAFVCGPREGNSCRVRIFAPAKELPFAGHPTLGTAHVLASQGLIPLTEGINEFTFFEGVGPVPIRIEVRDGKPVFCQFSTAILPQFGPPLSSEILAGIVGLLPEDVLDGPTGPDAVSCGVPFHFVPLERLPSLSNIQLDMSSYNMWAANSWAGSICVFVRDPVERARLHVRVFSPSFGFYEDPATGAAAAALAGYLAVREPARDGSFRWEVWQGYDMGRPSQLYIEADKANGQITAIRVGGTAVVIGEGALYL</sequence>
<gene>
    <name evidence="2" type="ORF">VVD49_03395</name>
</gene>
<accession>A0ABU6K105</accession>
<reference evidence="2 3" key="1">
    <citation type="submission" date="2024-01" db="EMBL/GenBank/DDBJ databases">
        <title>Uliginosibacterium soil sp. nov.</title>
        <authorList>
            <person name="Lv Y."/>
        </authorList>
    </citation>
    <scope>NUCLEOTIDE SEQUENCE [LARGE SCALE GENOMIC DNA]</scope>
    <source>
        <strain evidence="2 3">H3</strain>
    </source>
</reference>
<dbReference type="PANTHER" id="PTHR13774:SF32">
    <property type="entry name" value="ANTISENSE-ENHANCING SEQUENCE 1"/>
    <property type="match status" value="1"/>
</dbReference>
<dbReference type="Pfam" id="PF02567">
    <property type="entry name" value="PhzC-PhzF"/>
    <property type="match status" value="1"/>
</dbReference>
<protein>
    <submittedName>
        <fullName evidence="2">PhzF family phenazine biosynthesis protein</fullName>
    </submittedName>
</protein>
<evidence type="ECO:0000313" key="3">
    <source>
        <dbReference type="Proteomes" id="UP001331561"/>
    </source>
</evidence>
<proteinExistence type="inferred from homology"/>
<dbReference type="PANTHER" id="PTHR13774">
    <property type="entry name" value="PHENAZINE BIOSYNTHESIS PROTEIN"/>
    <property type="match status" value="1"/>
</dbReference>
<organism evidence="2 3">
    <name type="scientific">Uliginosibacterium silvisoli</name>
    <dbReference type="NCBI Taxonomy" id="3114758"/>
    <lineage>
        <taxon>Bacteria</taxon>
        <taxon>Pseudomonadati</taxon>
        <taxon>Pseudomonadota</taxon>
        <taxon>Betaproteobacteria</taxon>
        <taxon>Rhodocyclales</taxon>
        <taxon>Zoogloeaceae</taxon>
        <taxon>Uliginosibacterium</taxon>
    </lineage>
</organism>
<dbReference type="Gene3D" id="3.10.310.10">
    <property type="entry name" value="Diaminopimelate Epimerase, Chain A, domain 1"/>
    <property type="match status" value="2"/>
</dbReference>
<dbReference type="EMBL" id="JAYXHS010000001">
    <property type="protein sequence ID" value="MEC5384750.1"/>
    <property type="molecule type" value="Genomic_DNA"/>
</dbReference>
<dbReference type="NCBIfam" id="TIGR00654">
    <property type="entry name" value="PhzF_family"/>
    <property type="match status" value="1"/>
</dbReference>
<name>A0ABU6K105_9RHOO</name>
<dbReference type="RefSeq" id="WP_327597719.1">
    <property type="nucleotide sequence ID" value="NZ_JAYXHS010000001.1"/>
</dbReference>
<dbReference type="PIRSF" id="PIRSF016184">
    <property type="entry name" value="PhzC_PhzF"/>
    <property type="match status" value="1"/>
</dbReference>
<comment type="caution">
    <text evidence="2">The sequence shown here is derived from an EMBL/GenBank/DDBJ whole genome shotgun (WGS) entry which is preliminary data.</text>
</comment>
<keyword evidence="3" id="KW-1185">Reference proteome</keyword>
<dbReference type="InterPro" id="IPR003719">
    <property type="entry name" value="Phenazine_PhzF-like"/>
</dbReference>
<evidence type="ECO:0000313" key="2">
    <source>
        <dbReference type="EMBL" id="MEC5384750.1"/>
    </source>
</evidence>
<comment type="similarity">
    <text evidence="1">Belongs to the PhzF family.</text>
</comment>
<evidence type="ECO:0000256" key="1">
    <source>
        <dbReference type="ARBA" id="ARBA00008270"/>
    </source>
</evidence>
<dbReference type="Proteomes" id="UP001331561">
    <property type="component" value="Unassembled WGS sequence"/>
</dbReference>